<dbReference type="PROSITE" id="PS00061">
    <property type="entry name" value="ADH_SHORT"/>
    <property type="match status" value="1"/>
</dbReference>
<dbReference type="InterPro" id="IPR020904">
    <property type="entry name" value="Sc_DH/Rdtase_CS"/>
</dbReference>
<reference evidence="4" key="1">
    <citation type="journal article" date="2017" name="Biotechnol. Biofuels">
        <title>Evaluation of environmental bacterial communities as a factor affecting the growth of duckweed Lemna minor.</title>
        <authorList>
            <person name="Ishizawa H."/>
            <person name="Kuroda M."/>
            <person name="Morikawa M."/>
            <person name="Ike M."/>
        </authorList>
    </citation>
    <scope>NUCLEOTIDE SEQUENCE [LARGE SCALE GENOMIC DNA]</scope>
    <source>
        <strain evidence="4">H3</strain>
    </source>
</reference>
<dbReference type="AlphaFoldDB" id="A0A3G9GGB5"/>
<protein>
    <submittedName>
        <fullName evidence="3">3-oxoacyl-[acyl-carrier protein] reductase</fullName>
        <ecNumber evidence="3">1.1.1.100</ecNumber>
    </submittedName>
</protein>
<organism evidence="3 4">
    <name type="scientific">Aquitalea magnusonii</name>
    <dbReference type="NCBI Taxonomy" id="332411"/>
    <lineage>
        <taxon>Bacteria</taxon>
        <taxon>Pseudomonadati</taxon>
        <taxon>Pseudomonadota</taxon>
        <taxon>Betaproteobacteria</taxon>
        <taxon>Neisseriales</taxon>
        <taxon>Chromobacteriaceae</taxon>
        <taxon>Aquitalea</taxon>
    </lineage>
</organism>
<dbReference type="PANTHER" id="PTHR42879:SF2">
    <property type="entry name" value="3-OXOACYL-[ACYL-CARRIER-PROTEIN] REDUCTASE FABG"/>
    <property type="match status" value="1"/>
</dbReference>
<dbReference type="InterPro" id="IPR050259">
    <property type="entry name" value="SDR"/>
</dbReference>
<accession>A0A3G9GGB5</accession>
<sequence>MFVVNIDSILIYLIINVELMTKTMTHPPAAHPLFSLQGKTALISGAGSAEGIGFATARLLGELGCRVALCATGPRIHERAASLREQGIAAQGYTADLTVADEVDRLLARVTHDFPRIDILVNNAGMAQEGQAESFISFDMLADSDWSKTIQRNLDTCYLLTRRVLPGMLATGQGRIINVASVTGPVVANPGEVAYSAAKAGMVGMSRALALEVGHKGITVNCVAPGWVATASQTEVEKQAAMHTPIGRAGTPEEMAAVIVFLAMPAASYIHGEMLVVDGANCLQERKG</sequence>
<dbReference type="PRINTS" id="PR00080">
    <property type="entry name" value="SDRFAMILY"/>
</dbReference>
<dbReference type="GO" id="GO:0004316">
    <property type="term" value="F:3-oxoacyl-[acyl-carrier-protein] reductase (NADPH) activity"/>
    <property type="evidence" value="ECO:0007669"/>
    <property type="project" value="UniProtKB-EC"/>
</dbReference>
<evidence type="ECO:0000256" key="2">
    <source>
        <dbReference type="ARBA" id="ARBA00023002"/>
    </source>
</evidence>
<evidence type="ECO:0000313" key="3">
    <source>
        <dbReference type="EMBL" id="BBF84566.1"/>
    </source>
</evidence>
<comment type="similarity">
    <text evidence="1">Belongs to the short-chain dehydrogenases/reductases (SDR) family.</text>
</comment>
<evidence type="ECO:0000256" key="1">
    <source>
        <dbReference type="ARBA" id="ARBA00006484"/>
    </source>
</evidence>
<dbReference type="PANTHER" id="PTHR42879">
    <property type="entry name" value="3-OXOACYL-(ACYL-CARRIER-PROTEIN) REDUCTASE"/>
    <property type="match status" value="1"/>
</dbReference>
<dbReference type="EC" id="1.1.1.100" evidence="3"/>
<proteinExistence type="inferred from homology"/>
<dbReference type="EMBL" id="AP018823">
    <property type="protein sequence ID" value="BBF84566.1"/>
    <property type="molecule type" value="Genomic_DNA"/>
</dbReference>
<evidence type="ECO:0000313" key="4">
    <source>
        <dbReference type="Proteomes" id="UP000198290"/>
    </source>
</evidence>
<dbReference type="PRINTS" id="PR00081">
    <property type="entry name" value="GDHRDH"/>
</dbReference>
<dbReference type="SUPFAM" id="SSF51735">
    <property type="entry name" value="NAD(P)-binding Rossmann-fold domains"/>
    <property type="match status" value="1"/>
</dbReference>
<reference evidence="4" key="3">
    <citation type="journal article" date="2017" name="Plant Physiol. Biochem.">
        <title>Differential oxidative and antioxidative response of duckweed Lemna minor toward plant growth promoting/inhibiting bacteria.</title>
        <authorList>
            <person name="Ishizawa H."/>
            <person name="Kuroda M."/>
            <person name="Morikawa M."/>
            <person name="Ike M."/>
        </authorList>
    </citation>
    <scope>NUCLEOTIDE SEQUENCE [LARGE SCALE GENOMIC DNA]</scope>
    <source>
        <strain evidence="4">H3</strain>
    </source>
</reference>
<dbReference type="FunFam" id="3.40.50.720:FF:000173">
    <property type="entry name" value="3-oxoacyl-[acyl-carrier protein] reductase"/>
    <property type="match status" value="1"/>
</dbReference>
<dbReference type="KEGG" id="amah:DLM_0926"/>
<keyword evidence="2 3" id="KW-0560">Oxidoreductase</keyword>
<reference evidence="3 4" key="2">
    <citation type="journal article" date="2017" name="Genome Announc.">
        <title>Draft genome sequence of Aquitalea magnusonii strain H3, a plant growth-promoting bacterium of duckweed Lemna minor.</title>
        <authorList>
            <person name="Ishizawa H."/>
            <person name="Kuroda M."/>
            <person name="Ike M."/>
        </authorList>
    </citation>
    <scope>NUCLEOTIDE SEQUENCE [LARGE SCALE GENOMIC DNA]</scope>
    <source>
        <strain evidence="3 4">H3</strain>
    </source>
</reference>
<dbReference type="InterPro" id="IPR002347">
    <property type="entry name" value="SDR_fam"/>
</dbReference>
<keyword evidence="4" id="KW-1185">Reference proteome</keyword>
<dbReference type="InterPro" id="IPR036291">
    <property type="entry name" value="NAD(P)-bd_dom_sf"/>
</dbReference>
<name>A0A3G9GGB5_9NEIS</name>
<dbReference type="Gene3D" id="3.40.50.720">
    <property type="entry name" value="NAD(P)-binding Rossmann-like Domain"/>
    <property type="match status" value="1"/>
</dbReference>
<dbReference type="Pfam" id="PF13561">
    <property type="entry name" value="adh_short_C2"/>
    <property type="match status" value="1"/>
</dbReference>
<gene>
    <name evidence="3" type="ORF">DLM_0926</name>
</gene>
<dbReference type="Proteomes" id="UP000198290">
    <property type="component" value="Chromosome"/>
</dbReference>
<dbReference type="GO" id="GO:0032787">
    <property type="term" value="P:monocarboxylic acid metabolic process"/>
    <property type="evidence" value="ECO:0007669"/>
    <property type="project" value="UniProtKB-ARBA"/>
</dbReference>